<evidence type="ECO:0000313" key="2">
    <source>
        <dbReference type="Proteomes" id="UP001556040"/>
    </source>
</evidence>
<organism evidence="1 2">
    <name type="scientific">Jeotgalibacillus marinus</name>
    <dbReference type="NCBI Taxonomy" id="86667"/>
    <lineage>
        <taxon>Bacteria</taxon>
        <taxon>Bacillati</taxon>
        <taxon>Bacillota</taxon>
        <taxon>Bacilli</taxon>
        <taxon>Bacillales</taxon>
        <taxon>Caryophanaceae</taxon>
        <taxon>Jeotgalibacillus</taxon>
    </lineage>
</organism>
<sequence length="72" mass="7643">MVKTLELQFVTESGTSSNLSIDSPNEPLDPAAIQAVMENIIAQDAFVTPTGALVGIKGARLIEREVTPVEFA</sequence>
<dbReference type="Proteomes" id="UP001556040">
    <property type="component" value="Unassembled WGS sequence"/>
</dbReference>
<protein>
    <submittedName>
        <fullName evidence="1">DUF2922 domain-containing protein</fullName>
    </submittedName>
</protein>
<dbReference type="InterPro" id="IPR021321">
    <property type="entry name" value="DUF2922"/>
</dbReference>
<accession>A0ABV3Q652</accession>
<name>A0ABV3Q652_9BACL</name>
<evidence type="ECO:0000313" key="1">
    <source>
        <dbReference type="EMBL" id="MEW9502611.1"/>
    </source>
</evidence>
<gene>
    <name evidence="1" type="ORF">AB1471_12510</name>
</gene>
<dbReference type="RefSeq" id="WP_367780102.1">
    <property type="nucleotide sequence ID" value="NZ_JBFMIA010000012.1"/>
</dbReference>
<comment type="caution">
    <text evidence="1">The sequence shown here is derived from an EMBL/GenBank/DDBJ whole genome shotgun (WGS) entry which is preliminary data.</text>
</comment>
<proteinExistence type="predicted"/>
<keyword evidence="2" id="KW-1185">Reference proteome</keyword>
<dbReference type="EMBL" id="JBFMIA010000012">
    <property type="protein sequence ID" value="MEW9502611.1"/>
    <property type="molecule type" value="Genomic_DNA"/>
</dbReference>
<reference evidence="1 2" key="1">
    <citation type="journal article" date="1979" name="Int. J. Syst. Evol. Microbiol.">
        <title>Bacillus globisporus subsp. marinus subsp. nov.</title>
        <authorList>
            <person name="Liu H."/>
        </authorList>
    </citation>
    <scope>NUCLEOTIDE SEQUENCE [LARGE SCALE GENOMIC DNA]</scope>
    <source>
        <strain evidence="1 2">DSM 1297</strain>
    </source>
</reference>
<dbReference type="Pfam" id="PF11148">
    <property type="entry name" value="DUF2922"/>
    <property type="match status" value="1"/>
</dbReference>